<evidence type="ECO:0000313" key="3">
    <source>
        <dbReference type="EMBL" id="MBB3066505.1"/>
    </source>
</evidence>
<dbReference type="InterPro" id="IPR053167">
    <property type="entry name" value="Spore_coat_component"/>
</dbReference>
<keyword evidence="3" id="KW-0946">Virion</keyword>
<dbReference type="PANTHER" id="PTHR37089:SF3">
    <property type="entry name" value="EXPORTED PROTEIN"/>
    <property type="match status" value="1"/>
</dbReference>
<evidence type="ECO:0000256" key="1">
    <source>
        <dbReference type="SAM" id="SignalP"/>
    </source>
</evidence>
<protein>
    <submittedName>
        <fullName evidence="3">Spore coat protein U-like protein</fullName>
    </submittedName>
</protein>
<evidence type="ECO:0000259" key="2">
    <source>
        <dbReference type="Pfam" id="PF05229"/>
    </source>
</evidence>
<dbReference type="AlphaFoldDB" id="A0A839SZN8"/>
<evidence type="ECO:0000313" key="4">
    <source>
        <dbReference type="Proteomes" id="UP000581135"/>
    </source>
</evidence>
<feature type="signal peptide" evidence="1">
    <location>
        <begin position="1"/>
        <end position="25"/>
    </location>
</feature>
<name>A0A839SZN8_9PROT</name>
<sequence>MPHALHKIRNLAVKVAGLGFGCVLAMSTGSPVGPAWAQTAMSAIDLKAEVVSSCAVAGPILTDGQIDFGQLHFGDQSDLSNSVTTQGGGQDGVITVTCSQGQAYTILMDGGNNANAGRRNMVLDGTSVAYDLYTDSAHSNLWNDSTGKQAIGSGAPDDHVVFAKTYPTTALVAPGRYSDRVGITVKW</sequence>
<dbReference type="SMART" id="SM00972">
    <property type="entry name" value="SCPU"/>
    <property type="match status" value="1"/>
</dbReference>
<dbReference type="Pfam" id="PF05229">
    <property type="entry name" value="SCPU"/>
    <property type="match status" value="1"/>
</dbReference>
<dbReference type="Proteomes" id="UP000581135">
    <property type="component" value="Unassembled WGS sequence"/>
</dbReference>
<gene>
    <name evidence="3" type="ORF">FHR98_002813</name>
</gene>
<keyword evidence="1" id="KW-0732">Signal</keyword>
<keyword evidence="4" id="KW-1185">Reference proteome</keyword>
<feature type="domain" description="Spore coat protein U/FanG" evidence="2">
    <location>
        <begin position="42"/>
        <end position="184"/>
    </location>
</feature>
<dbReference type="InterPro" id="IPR007893">
    <property type="entry name" value="Spore_coat_U/FanG"/>
</dbReference>
<reference evidence="3 4" key="1">
    <citation type="submission" date="2020-08" db="EMBL/GenBank/DDBJ databases">
        <title>Genomic Encyclopedia of Type Strains, Phase III (KMG-III): the genomes of soil and plant-associated and newly described type strains.</title>
        <authorList>
            <person name="Whitman W."/>
        </authorList>
    </citation>
    <scope>NUCLEOTIDE SEQUENCE [LARGE SCALE GENOMIC DNA]</scope>
    <source>
        <strain evidence="3 4">CECT 8803</strain>
    </source>
</reference>
<dbReference type="RefSeq" id="WP_183417342.1">
    <property type="nucleotide sequence ID" value="NZ_JACHXA010000009.1"/>
</dbReference>
<feature type="chain" id="PRO_5032872991" evidence="1">
    <location>
        <begin position="26"/>
        <end position="187"/>
    </location>
</feature>
<organism evidence="3 4">
    <name type="scientific">Limibacillus halophilus</name>
    <dbReference type="NCBI Taxonomy" id="1579333"/>
    <lineage>
        <taxon>Bacteria</taxon>
        <taxon>Pseudomonadati</taxon>
        <taxon>Pseudomonadota</taxon>
        <taxon>Alphaproteobacteria</taxon>
        <taxon>Rhodospirillales</taxon>
        <taxon>Rhodovibrionaceae</taxon>
        <taxon>Limibacillus</taxon>
    </lineage>
</organism>
<comment type="caution">
    <text evidence="3">The sequence shown here is derived from an EMBL/GenBank/DDBJ whole genome shotgun (WGS) entry which is preliminary data.</text>
</comment>
<dbReference type="EMBL" id="JACHXA010000009">
    <property type="protein sequence ID" value="MBB3066505.1"/>
    <property type="molecule type" value="Genomic_DNA"/>
</dbReference>
<keyword evidence="3" id="KW-0167">Capsid protein</keyword>
<dbReference type="PANTHER" id="PTHR37089">
    <property type="entry name" value="PROTEIN U-RELATED"/>
    <property type="match status" value="1"/>
</dbReference>
<proteinExistence type="predicted"/>
<accession>A0A839SZN8</accession>